<evidence type="ECO:0000256" key="3">
    <source>
        <dbReference type="ARBA" id="ARBA00005854"/>
    </source>
</evidence>
<keyword evidence="15" id="KW-1185">Reference proteome</keyword>
<evidence type="ECO:0000256" key="2">
    <source>
        <dbReference type="ARBA" id="ARBA00005216"/>
    </source>
</evidence>
<dbReference type="SUPFAM" id="SSF52283">
    <property type="entry name" value="Formate/glycerate dehydrogenase catalytic domain-like"/>
    <property type="match status" value="1"/>
</dbReference>
<dbReference type="InterPro" id="IPR045865">
    <property type="entry name" value="ACT-like_dom_sf"/>
</dbReference>
<dbReference type="EMBL" id="CP011104">
    <property type="protein sequence ID" value="AKH64354.1"/>
    <property type="molecule type" value="Genomic_DNA"/>
</dbReference>
<protein>
    <recommendedName>
        <fullName evidence="6">D-3-phosphoglycerate dehydrogenase</fullName>
        <ecNumber evidence="4">1.1.1.399</ecNumber>
        <ecNumber evidence="5">1.1.1.95</ecNumber>
    </recommendedName>
    <alternativeName>
        <fullName evidence="9">2-oxoglutarate reductase</fullName>
    </alternativeName>
</protein>
<dbReference type="InterPro" id="IPR006139">
    <property type="entry name" value="D-isomer_2_OHA_DH_cat_dom"/>
</dbReference>
<evidence type="ECO:0000256" key="10">
    <source>
        <dbReference type="ARBA" id="ARBA00048126"/>
    </source>
</evidence>
<dbReference type="PANTHER" id="PTHR43761">
    <property type="entry name" value="D-ISOMER SPECIFIC 2-HYDROXYACID DEHYDROGENASE FAMILY PROTEIN (AFU_ORTHOLOGUE AFUA_1G13630)"/>
    <property type="match status" value="1"/>
</dbReference>
<dbReference type="PROSITE" id="PS00670">
    <property type="entry name" value="D_2_HYDROXYACID_DH_2"/>
    <property type="match status" value="1"/>
</dbReference>
<dbReference type="GO" id="GO:0047545">
    <property type="term" value="F:(S)-2-hydroxyglutarate dehydrogenase activity"/>
    <property type="evidence" value="ECO:0007669"/>
    <property type="project" value="UniProtKB-ARBA"/>
</dbReference>
<dbReference type="OrthoDB" id="9805416at2"/>
<dbReference type="Proteomes" id="UP000034866">
    <property type="component" value="Chromosome"/>
</dbReference>
<evidence type="ECO:0000256" key="9">
    <source>
        <dbReference type="ARBA" id="ARBA00030455"/>
    </source>
</evidence>
<keyword evidence="7 12" id="KW-0560">Oxidoreductase</keyword>
<feature type="domain" description="ACT" evidence="13">
    <location>
        <begin position="341"/>
        <end position="413"/>
    </location>
</feature>
<dbReference type="InterPro" id="IPR036291">
    <property type="entry name" value="NAD(P)-bd_dom_sf"/>
</dbReference>
<dbReference type="PROSITE" id="PS00671">
    <property type="entry name" value="D_2_HYDROXYACID_DH_3"/>
    <property type="match status" value="1"/>
</dbReference>
<reference evidence="14 15" key="1">
    <citation type="journal article" date="2015" name="J. Biotechnol.">
        <title>Complete genome sequence of Photorhabdus temperata subsp. thracensis 39-8(T), an entomopathogenic bacterium for the improved commercial bioinsecticide.</title>
        <authorList>
            <person name="Kwak Y."/>
            <person name="Shin J.H."/>
        </authorList>
    </citation>
    <scope>NUCLEOTIDE SEQUENCE [LARGE SCALE GENOMIC DNA]</scope>
    <source>
        <strain evidence="14 15">DSM 15199</strain>
    </source>
</reference>
<dbReference type="EC" id="1.1.1.399" evidence="4"/>
<accession>A0A0F7LM93</accession>
<dbReference type="Pfam" id="PF00389">
    <property type="entry name" value="2-Hacid_dh"/>
    <property type="match status" value="1"/>
</dbReference>
<evidence type="ECO:0000256" key="6">
    <source>
        <dbReference type="ARBA" id="ARBA00021582"/>
    </source>
</evidence>
<dbReference type="KEGG" id="ptt:VY86_14535"/>
<evidence type="ECO:0000313" key="14">
    <source>
        <dbReference type="EMBL" id="AKH64354.1"/>
    </source>
</evidence>
<evidence type="ECO:0000313" key="15">
    <source>
        <dbReference type="Proteomes" id="UP000034866"/>
    </source>
</evidence>
<evidence type="ECO:0000256" key="12">
    <source>
        <dbReference type="RuleBase" id="RU003719"/>
    </source>
</evidence>
<evidence type="ECO:0000256" key="8">
    <source>
        <dbReference type="ARBA" id="ARBA00023027"/>
    </source>
</evidence>
<dbReference type="EC" id="1.1.1.95" evidence="5"/>
<evidence type="ECO:0000256" key="7">
    <source>
        <dbReference type="ARBA" id="ARBA00023002"/>
    </source>
</evidence>
<dbReference type="InterPro" id="IPR050418">
    <property type="entry name" value="D-iso_2-hydroxyacid_DH_PdxB"/>
</dbReference>
<evidence type="ECO:0000256" key="5">
    <source>
        <dbReference type="ARBA" id="ARBA00013143"/>
    </source>
</evidence>
<dbReference type="RefSeq" id="WP_046975471.1">
    <property type="nucleotide sequence ID" value="NZ_CAWQPG010000350.1"/>
</dbReference>
<dbReference type="InterPro" id="IPR029753">
    <property type="entry name" value="D-isomer_DH_CS"/>
</dbReference>
<dbReference type="PROSITE" id="PS51671">
    <property type="entry name" value="ACT"/>
    <property type="match status" value="1"/>
</dbReference>
<dbReference type="GO" id="GO:0051287">
    <property type="term" value="F:NAD binding"/>
    <property type="evidence" value="ECO:0007669"/>
    <property type="project" value="InterPro"/>
</dbReference>
<dbReference type="PATRIC" id="fig|230089.6.peg.3265"/>
<dbReference type="STRING" id="230089.VY86_14535"/>
<gene>
    <name evidence="14" type="ORF">VY86_14535</name>
</gene>
<comment type="function">
    <text evidence="1">Catalyzes the reversible oxidation of 3-phospho-D-glycerate to 3-phosphonooxypyruvate, the first step of the phosphorylated L-serine biosynthesis pathway. Also catalyzes the reversible oxidation of 2-hydroxyglutarate to 2-oxoglutarate.</text>
</comment>
<dbReference type="InterPro" id="IPR054480">
    <property type="entry name" value="AHAS_small-like_ACT"/>
</dbReference>
<dbReference type="SUPFAM" id="SSF51735">
    <property type="entry name" value="NAD(P)-binding Rossmann-fold domains"/>
    <property type="match status" value="1"/>
</dbReference>
<dbReference type="CDD" id="cd12176">
    <property type="entry name" value="PGDH_3"/>
    <property type="match status" value="1"/>
</dbReference>
<dbReference type="AlphaFoldDB" id="A0A0F7LM93"/>
<dbReference type="InterPro" id="IPR029752">
    <property type="entry name" value="D-isomer_DH_CS1"/>
</dbReference>
<dbReference type="GO" id="GO:0006564">
    <property type="term" value="P:L-serine biosynthetic process"/>
    <property type="evidence" value="ECO:0007669"/>
    <property type="project" value="UniProtKB-ARBA"/>
</dbReference>
<dbReference type="CDD" id="cd04901">
    <property type="entry name" value="ACT_3PGDH"/>
    <property type="match status" value="1"/>
</dbReference>
<dbReference type="UniPathway" id="UPA00135">
    <property type="reaction ID" value="UER00196"/>
</dbReference>
<keyword evidence="8" id="KW-0520">NAD</keyword>
<comment type="similarity">
    <text evidence="3 12">Belongs to the D-isomer specific 2-hydroxyacid dehydrogenase family.</text>
</comment>
<evidence type="ECO:0000256" key="1">
    <source>
        <dbReference type="ARBA" id="ARBA00003800"/>
    </source>
</evidence>
<organism evidence="14 15">
    <name type="scientific">Photorhabdus thracensis</name>
    <dbReference type="NCBI Taxonomy" id="230089"/>
    <lineage>
        <taxon>Bacteria</taxon>
        <taxon>Pseudomonadati</taxon>
        <taxon>Pseudomonadota</taxon>
        <taxon>Gammaproteobacteria</taxon>
        <taxon>Enterobacterales</taxon>
        <taxon>Morganellaceae</taxon>
        <taxon>Photorhabdus</taxon>
    </lineage>
</organism>
<dbReference type="Gene3D" id="3.30.70.260">
    <property type="match status" value="1"/>
</dbReference>
<dbReference type="InterPro" id="IPR006140">
    <property type="entry name" value="D-isomer_DH_NAD-bd"/>
</dbReference>
<comment type="pathway">
    <text evidence="2">Amino-acid biosynthesis; L-serine biosynthesis; L-serine from 3-phospho-D-glycerate: step 1/3.</text>
</comment>
<evidence type="ECO:0000256" key="4">
    <source>
        <dbReference type="ARBA" id="ARBA00013001"/>
    </source>
</evidence>
<evidence type="ECO:0000256" key="11">
    <source>
        <dbReference type="ARBA" id="ARBA00048731"/>
    </source>
</evidence>
<dbReference type="Gene3D" id="3.40.50.720">
    <property type="entry name" value="NAD(P)-binding Rossmann-like Domain"/>
    <property type="match status" value="2"/>
</dbReference>
<dbReference type="PANTHER" id="PTHR43761:SF1">
    <property type="entry name" value="D-ISOMER SPECIFIC 2-HYDROXYACID DEHYDROGENASE CATALYTIC DOMAIN-CONTAINING PROTEIN-RELATED"/>
    <property type="match status" value="1"/>
</dbReference>
<dbReference type="InterPro" id="IPR002912">
    <property type="entry name" value="ACT_dom"/>
</dbReference>
<dbReference type="Pfam" id="PF02826">
    <property type="entry name" value="2-Hacid_dh_C"/>
    <property type="match status" value="1"/>
</dbReference>
<reference evidence="15" key="2">
    <citation type="submission" date="2015-03" db="EMBL/GenBank/DDBJ databases">
        <title>Genome sequence of Azospirillum thiophilum strain DSM 21654T.</title>
        <authorList>
            <person name="Kwak Y."/>
            <person name="Shin J.-H."/>
        </authorList>
    </citation>
    <scope>NUCLEOTIDE SEQUENCE [LARGE SCALE GENOMIC DNA]</scope>
    <source>
        <strain evidence="15">DSM 15199</strain>
    </source>
</reference>
<dbReference type="SUPFAM" id="SSF55021">
    <property type="entry name" value="ACT-like"/>
    <property type="match status" value="1"/>
</dbReference>
<proteinExistence type="inferred from homology"/>
<name>A0A0F7LM93_9GAMM</name>
<comment type="catalytic activity">
    <reaction evidence="10">
        <text>(R)-2-hydroxyglutarate + NAD(+) = 2-oxoglutarate + NADH + H(+)</text>
        <dbReference type="Rhea" id="RHEA:49612"/>
        <dbReference type="ChEBI" id="CHEBI:15378"/>
        <dbReference type="ChEBI" id="CHEBI:15801"/>
        <dbReference type="ChEBI" id="CHEBI:16810"/>
        <dbReference type="ChEBI" id="CHEBI:57540"/>
        <dbReference type="ChEBI" id="CHEBI:57945"/>
        <dbReference type="EC" id="1.1.1.399"/>
    </reaction>
</comment>
<dbReference type="Pfam" id="PF22629">
    <property type="entry name" value="ACT_AHAS_ss"/>
    <property type="match status" value="1"/>
</dbReference>
<dbReference type="NCBIfam" id="NF008759">
    <property type="entry name" value="PRK11790.1"/>
    <property type="match status" value="1"/>
</dbReference>
<comment type="catalytic activity">
    <reaction evidence="11">
        <text>(2R)-3-phosphoglycerate + NAD(+) = 3-phosphooxypyruvate + NADH + H(+)</text>
        <dbReference type="Rhea" id="RHEA:12641"/>
        <dbReference type="ChEBI" id="CHEBI:15378"/>
        <dbReference type="ChEBI" id="CHEBI:18110"/>
        <dbReference type="ChEBI" id="CHEBI:57540"/>
        <dbReference type="ChEBI" id="CHEBI:57945"/>
        <dbReference type="ChEBI" id="CHEBI:58272"/>
        <dbReference type="EC" id="1.1.1.95"/>
    </reaction>
</comment>
<dbReference type="FunFam" id="3.40.50.720:FF:000041">
    <property type="entry name" value="D-3-phosphoglycerate dehydrogenase"/>
    <property type="match status" value="1"/>
</dbReference>
<dbReference type="GO" id="GO:0004617">
    <property type="term" value="F:phosphoglycerate dehydrogenase activity"/>
    <property type="evidence" value="ECO:0007669"/>
    <property type="project" value="UniProtKB-EC"/>
</dbReference>
<evidence type="ECO:0000259" key="13">
    <source>
        <dbReference type="PROSITE" id="PS51671"/>
    </source>
</evidence>
<sequence length="413" mass="45075">MVKVSLEKDKIKFLLLEGVHQSTVENLRGAGYSNIEYYKGALDSQALKEAIRDAHFVGIRSRTQLTEDIFQAAEKLVAVGCFCIGTNQVDLKAAAKRGIPVFNAPFSNTRSVAEMVLGELLLLLRRIPLANAKAHRGVWDKQAKGCYEVRGKKLGIIGYGHIGTQLGILAESIGMDVYFYDIENKLPLGNAHQIRHLSELLNMSDVVSLHVPETPSTKNMMGTQELALMKPGSILINASRGTVVDIPALCEALESEHLSGAAVDVFPVEPATNNDPFESPLLKFDNVLLTPHIGGSTQEAQENIGYEVAGKLAKYSDNGSTLSAVNFPEVSLPAHADDTNRFLHIHENRPGILNSINQVFAAQDINIAAQYLRTSGDMGYVVIDIVTENPAQAEMVFQELKALPGTIRSRLLY</sequence>
<dbReference type="PROSITE" id="PS00065">
    <property type="entry name" value="D_2_HYDROXYACID_DH_1"/>
    <property type="match status" value="1"/>
</dbReference>